<dbReference type="AlphaFoldDB" id="A0A1J0AAI9"/>
<dbReference type="RefSeq" id="WP_071453596.1">
    <property type="nucleotide sequence ID" value="NZ_CP017675.1"/>
</dbReference>
<reference evidence="2 3" key="1">
    <citation type="submission" date="2016-10" db="EMBL/GenBank/DDBJ databases">
        <title>Description of Gloeomargarita lithophora gen. nov., sp. nov., a thylakoid-bearing basal-branching cyanobacterium with intracellular carbonates, and proposal for Gloeomargaritales ord. nov.</title>
        <authorList>
            <person name="Moreira D."/>
            <person name="Tavera R."/>
            <person name="Benzerara K."/>
            <person name="Skouri-Panet F."/>
            <person name="Couradeau E."/>
            <person name="Gerard E."/>
            <person name="Loussert C."/>
            <person name="Novelo E."/>
            <person name="Zivanovic Y."/>
            <person name="Lopez-Garcia P."/>
        </authorList>
    </citation>
    <scope>NUCLEOTIDE SEQUENCE [LARGE SCALE GENOMIC DNA]</scope>
    <source>
        <strain evidence="2 3">D10</strain>
    </source>
</reference>
<dbReference type="EMBL" id="CP017675">
    <property type="protein sequence ID" value="APB32921.1"/>
    <property type="molecule type" value="Genomic_DNA"/>
</dbReference>
<dbReference type="Proteomes" id="UP000180235">
    <property type="component" value="Chromosome"/>
</dbReference>
<dbReference type="InterPro" id="IPR011335">
    <property type="entry name" value="Restrct_endonuc-II-like"/>
</dbReference>
<protein>
    <submittedName>
        <fullName evidence="2">Uncharacterized protein conserved in cyanobacteria</fullName>
    </submittedName>
</protein>
<dbReference type="STRING" id="1188229.GlitD10_0607"/>
<dbReference type="PANTHER" id="PTHR35400:SF1">
    <property type="entry name" value="SLR1083 PROTEIN"/>
    <property type="match status" value="1"/>
</dbReference>
<dbReference type="PANTHER" id="PTHR35400">
    <property type="entry name" value="SLR1083 PROTEIN"/>
    <property type="match status" value="1"/>
</dbReference>
<dbReference type="Pfam" id="PF05685">
    <property type="entry name" value="Uma2"/>
    <property type="match status" value="1"/>
</dbReference>
<proteinExistence type="predicted"/>
<accession>A0A1J0AAI9</accession>
<dbReference type="KEGG" id="glt:GlitD10_0607"/>
<evidence type="ECO:0000259" key="1">
    <source>
        <dbReference type="Pfam" id="PF05685"/>
    </source>
</evidence>
<dbReference type="SUPFAM" id="SSF52980">
    <property type="entry name" value="Restriction endonuclease-like"/>
    <property type="match status" value="1"/>
</dbReference>
<keyword evidence="3" id="KW-1185">Reference proteome</keyword>
<evidence type="ECO:0000313" key="2">
    <source>
        <dbReference type="EMBL" id="APB32921.1"/>
    </source>
</evidence>
<name>A0A1J0AAI9_9CYAN</name>
<gene>
    <name evidence="2" type="ORF">GlitD10_0607</name>
</gene>
<dbReference type="InterPro" id="IPR012296">
    <property type="entry name" value="Nuclease_put_TT1808"/>
</dbReference>
<evidence type="ECO:0000313" key="3">
    <source>
        <dbReference type="Proteomes" id="UP000180235"/>
    </source>
</evidence>
<dbReference type="Gene3D" id="3.90.1570.10">
    <property type="entry name" value="tt1808, chain A"/>
    <property type="match status" value="1"/>
</dbReference>
<dbReference type="InterPro" id="IPR008538">
    <property type="entry name" value="Uma2"/>
</dbReference>
<feature type="domain" description="Putative restriction endonuclease" evidence="1">
    <location>
        <begin position="26"/>
        <end position="174"/>
    </location>
</feature>
<organism evidence="2 3">
    <name type="scientific">Gloeomargarita lithophora Alchichica-D10</name>
    <dbReference type="NCBI Taxonomy" id="1188229"/>
    <lineage>
        <taxon>Bacteria</taxon>
        <taxon>Bacillati</taxon>
        <taxon>Cyanobacteriota</taxon>
        <taxon>Cyanophyceae</taxon>
        <taxon>Gloeomargaritales</taxon>
        <taxon>Gloeomargaritaceae</taxon>
        <taxon>Gloeomargarita</taxon>
    </lineage>
</organism>
<dbReference type="OrthoDB" id="459822at2"/>
<dbReference type="CDD" id="cd06260">
    <property type="entry name" value="DUF820-like"/>
    <property type="match status" value="1"/>
</dbReference>
<sequence>MTISPQNITQQTTECSSPKVWQIGSWEAFTSLCQKPEYQKAKAYYLRGAYQFIMGVGANHAVINLIISLLVELYCIVRGVPFRGLTNASYRKQGLRECQPDSSFYLGDSVTSAPIGREIANLDQYAPPDLVIEIADSSLADDLGMKRLLYEEMQVREYWVIDAQQLEIFAFAIDENLGSRRIGESLVLEGLAMAVVFEALQKSLEMDHAQLGQWWMGKIKA</sequence>